<keyword evidence="1" id="KW-0732">Signal</keyword>
<dbReference type="SUPFAM" id="SSF57581">
    <property type="entry name" value="TB module/8-cys domain"/>
    <property type="match status" value="1"/>
</dbReference>
<feature type="non-terminal residue" evidence="7">
    <location>
        <position position="92"/>
    </location>
</feature>
<evidence type="ECO:0000313" key="6">
    <source>
        <dbReference type="Proteomes" id="UP000504611"/>
    </source>
</evidence>
<evidence type="ECO:0000256" key="2">
    <source>
        <dbReference type="ARBA" id="ARBA00022737"/>
    </source>
</evidence>
<dbReference type="InterPro" id="IPR036773">
    <property type="entry name" value="TB_dom_sf"/>
</dbReference>
<evidence type="ECO:0000256" key="1">
    <source>
        <dbReference type="ARBA" id="ARBA00022729"/>
    </source>
</evidence>
<gene>
    <name evidence="7" type="primary">LOC104959588</name>
</gene>
<evidence type="ECO:0000313" key="7">
    <source>
        <dbReference type="RefSeq" id="XP_010785800.1"/>
    </source>
</evidence>
<keyword evidence="2" id="KW-0677">Repeat</keyword>
<evidence type="ECO:0000256" key="3">
    <source>
        <dbReference type="ARBA" id="ARBA00023157"/>
    </source>
</evidence>
<feature type="domain" description="TB" evidence="5">
    <location>
        <begin position="45"/>
        <end position="92"/>
    </location>
</feature>
<dbReference type="OrthoDB" id="4062651at2759"/>
<dbReference type="Gene3D" id="3.90.290.10">
    <property type="entry name" value="TGF-beta binding (TB) domain"/>
    <property type="match status" value="1"/>
</dbReference>
<accession>A0A6I9PDF8</accession>
<proteinExistence type="predicted"/>
<dbReference type="AlphaFoldDB" id="A0A6I9PDF8"/>
<organism evidence="6 7">
    <name type="scientific">Notothenia coriiceps</name>
    <name type="common">black rockcod</name>
    <dbReference type="NCBI Taxonomy" id="8208"/>
    <lineage>
        <taxon>Eukaryota</taxon>
        <taxon>Metazoa</taxon>
        <taxon>Chordata</taxon>
        <taxon>Craniata</taxon>
        <taxon>Vertebrata</taxon>
        <taxon>Euteleostomi</taxon>
        <taxon>Actinopterygii</taxon>
        <taxon>Neopterygii</taxon>
        <taxon>Teleostei</taxon>
        <taxon>Neoteleostei</taxon>
        <taxon>Acanthomorphata</taxon>
        <taxon>Eupercaria</taxon>
        <taxon>Perciformes</taxon>
        <taxon>Notothenioidei</taxon>
        <taxon>Nototheniidae</taxon>
        <taxon>Notothenia</taxon>
    </lineage>
</organism>
<evidence type="ECO:0000259" key="5">
    <source>
        <dbReference type="PROSITE" id="PS51364"/>
    </source>
</evidence>
<dbReference type="InterPro" id="IPR017878">
    <property type="entry name" value="TB_dom"/>
</dbReference>
<dbReference type="GeneID" id="104959588"/>
<dbReference type="Pfam" id="PF00683">
    <property type="entry name" value="TB"/>
    <property type="match status" value="1"/>
</dbReference>
<keyword evidence="3" id="KW-1015">Disulfide bond</keyword>
<protein>
    <submittedName>
        <fullName evidence="7">Latent-transforming growth factor beta-binding protein 1-like</fullName>
    </submittedName>
</protein>
<keyword evidence="4" id="KW-0325">Glycoprotein</keyword>
<dbReference type="PROSITE" id="PS51364">
    <property type="entry name" value="TB"/>
    <property type="match status" value="1"/>
</dbReference>
<dbReference type="RefSeq" id="XP_010785800.1">
    <property type="nucleotide sequence ID" value="XM_010787498.1"/>
</dbReference>
<keyword evidence="6" id="KW-1185">Reference proteome</keyword>
<dbReference type="Proteomes" id="UP000504611">
    <property type="component" value="Unplaced"/>
</dbReference>
<dbReference type="KEGG" id="ncc:104959588"/>
<evidence type="ECO:0000256" key="4">
    <source>
        <dbReference type="ARBA" id="ARBA00023180"/>
    </source>
</evidence>
<name>A0A6I9PDF8_9TELE</name>
<sequence>MNTDGSYMCFCTHPMVLDLNSNRCVFPIEEAEEREAAQLVDYHGGVCWQAVTESMTCTRPLAPHIDTTYTECCCLHGEAWGMDCALCPPRDT</sequence>
<reference evidence="7" key="1">
    <citation type="submission" date="2025-08" db="UniProtKB">
        <authorList>
            <consortium name="RefSeq"/>
        </authorList>
    </citation>
    <scope>IDENTIFICATION</scope>
    <source>
        <tissue evidence="7">Muscle</tissue>
    </source>
</reference>